<dbReference type="PANTHER" id="PTHR30193">
    <property type="entry name" value="ABC TRANSPORTER PERMEASE PROTEIN"/>
    <property type="match status" value="1"/>
</dbReference>
<gene>
    <name evidence="9" type="ORF">KD146_12465</name>
</gene>
<dbReference type="Pfam" id="PF00528">
    <property type="entry name" value="BPD_transp_1"/>
    <property type="match status" value="1"/>
</dbReference>
<comment type="subcellular location">
    <subcellularLocation>
        <location evidence="1 7">Cell membrane</location>
        <topology evidence="1 7">Multi-pass membrane protein</topology>
    </subcellularLocation>
</comment>
<name>A0A942EGK7_9HYPH</name>
<dbReference type="AlphaFoldDB" id="A0A942EGK7"/>
<dbReference type="GO" id="GO:0055085">
    <property type="term" value="P:transmembrane transport"/>
    <property type="evidence" value="ECO:0007669"/>
    <property type="project" value="InterPro"/>
</dbReference>
<feature type="transmembrane region" description="Helical" evidence="7">
    <location>
        <begin position="104"/>
        <end position="124"/>
    </location>
</feature>
<feature type="transmembrane region" description="Helical" evidence="7">
    <location>
        <begin position="212"/>
        <end position="233"/>
    </location>
</feature>
<comment type="caution">
    <text evidence="9">The sequence shown here is derived from an EMBL/GenBank/DDBJ whole genome shotgun (WGS) entry which is preliminary data.</text>
</comment>
<evidence type="ECO:0000256" key="3">
    <source>
        <dbReference type="ARBA" id="ARBA00022475"/>
    </source>
</evidence>
<sequence length="291" mass="31626">MSAIPNRHLGLLYVAPALIFVTAFVLVPFGQLIYLSLTDTSLLGGGDWVGLANYEKALGDKAFWRALGFTAKYTIVITPILMGLGFGLALLTSQNTPLRLLTRATVFLPVVIGLGTSSLLWFWLLDQQVGLFNKILVDLGLVADMPVWFTKADSALIGVIISVTWKVVGFGMILFVAAIQSINGEVLEAATIDGATYWQKVRRIIVPLSMRTILLVTLISVIGSILAFDQFYIMTGGNPRGQTFTSVYLIYQSSFISFKLGYGAALSIILTAIILVFAAIQVFITSRSDSQ</sequence>
<dbReference type="Proteomes" id="UP000678281">
    <property type="component" value="Unassembled WGS sequence"/>
</dbReference>
<dbReference type="PANTHER" id="PTHR30193:SF41">
    <property type="entry name" value="DIACETYLCHITOBIOSE UPTAKE SYSTEM PERMEASE PROTEIN NGCF"/>
    <property type="match status" value="1"/>
</dbReference>
<dbReference type="InterPro" id="IPR000515">
    <property type="entry name" value="MetI-like"/>
</dbReference>
<dbReference type="EMBL" id="JAGXTP010000001">
    <property type="protein sequence ID" value="MBS3849511.1"/>
    <property type="molecule type" value="Genomic_DNA"/>
</dbReference>
<proteinExistence type="inferred from homology"/>
<evidence type="ECO:0000256" key="6">
    <source>
        <dbReference type="ARBA" id="ARBA00023136"/>
    </source>
</evidence>
<protein>
    <submittedName>
        <fullName evidence="9">Sugar ABC transporter permease</fullName>
    </submittedName>
</protein>
<dbReference type="SUPFAM" id="SSF161098">
    <property type="entry name" value="MetI-like"/>
    <property type="match status" value="1"/>
</dbReference>
<organism evidence="9 10">
    <name type="scientific">Devosia litorisediminis</name>
    <dbReference type="NCBI Taxonomy" id="2829817"/>
    <lineage>
        <taxon>Bacteria</taxon>
        <taxon>Pseudomonadati</taxon>
        <taxon>Pseudomonadota</taxon>
        <taxon>Alphaproteobacteria</taxon>
        <taxon>Hyphomicrobiales</taxon>
        <taxon>Devosiaceae</taxon>
        <taxon>Devosia</taxon>
    </lineage>
</organism>
<evidence type="ECO:0000259" key="8">
    <source>
        <dbReference type="PROSITE" id="PS50928"/>
    </source>
</evidence>
<keyword evidence="4 7" id="KW-0812">Transmembrane</keyword>
<evidence type="ECO:0000256" key="5">
    <source>
        <dbReference type="ARBA" id="ARBA00022989"/>
    </source>
</evidence>
<feature type="domain" description="ABC transmembrane type-1" evidence="8">
    <location>
        <begin position="67"/>
        <end position="281"/>
    </location>
</feature>
<dbReference type="CDD" id="cd06261">
    <property type="entry name" value="TM_PBP2"/>
    <property type="match status" value="1"/>
</dbReference>
<evidence type="ECO:0000256" key="2">
    <source>
        <dbReference type="ARBA" id="ARBA00022448"/>
    </source>
</evidence>
<feature type="transmembrane region" description="Helical" evidence="7">
    <location>
        <begin position="12"/>
        <end position="34"/>
    </location>
</feature>
<evidence type="ECO:0000256" key="7">
    <source>
        <dbReference type="RuleBase" id="RU363032"/>
    </source>
</evidence>
<dbReference type="GO" id="GO:0005886">
    <property type="term" value="C:plasma membrane"/>
    <property type="evidence" value="ECO:0007669"/>
    <property type="project" value="UniProtKB-SubCell"/>
</dbReference>
<reference evidence="9" key="1">
    <citation type="submission" date="2021-04" db="EMBL/GenBank/DDBJ databases">
        <title>Devosia litorisediminis sp. nov., isolated from a sand dune.</title>
        <authorList>
            <person name="Park S."/>
            <person name="Yoon J.-H."/>
        </authorList>
    </citation>
    <scope>NUCLEOTIDE SEQUENCE</scope>
    <source>
        <strain evidence="9">BSSL-BM10</strain>
    </source>
</reference>
<keyword evidence="10" id="KW-1185">Reference proteome</keyword>
<dbReference type="InterPro" id="IPR035906">
    <property type="entry name" value="MetI-like_sf"/>
</dbReference>
<evidence type="ECO:0000313" key="9">
    <source>
        <dbReference type="EMBL" id="MBS3849511.1"/>
    </source>
</evidence>
<dbReference type="InterPro" id="IPR051393">
    <property type="entry name" value="ABC_transporter_permease"/>
</dbReference>
<comment type="similarity">
    <text evidence="7">Belongs to the binding-protein-dependent transport system permease family.</text>
</comment>
<evidence type="ECO:0000256" key="4">
    <source>
        <dbReference type="ARBA" id="ARBA00022692"/>
    </source>
</evidence>
<keyword evidence="3" id="KW-1003">Cell membrane</keyword>
<evidence type="ECO:0000256" key="1">
    <source>
        <dbReference type="ARBA" id="ARBA00004651"/>
    </source>
</evidence>
<keyword evidence="2 7" id="KW-0813">Transport</keyword>
<feature type="transmembrane region" description="Helical" evidence="7">
    <location>
        <begin position="73"/>
        <end position="92"/>
    </location>
</feature>
<keyword evidence="6 7" id="KW-0472">Membrane</keyword>
<feature type="transmembrane region" description="Helical" evidence="7">
    <location>
        <begin position="260"/>
        <end position="284"/>
    </location>
</feature>
<dbReference type="Gene3D" id="1.10.3720.10">
    <property type="entry name" value="MetI-like"/>
    <property type="match status" value="1"/>
</dbReference>
<keyword evidence="5 7" id="KW-1133">Transmembrane helix</keyword>
<accession>A0A942EGK7</accession>
<dbReference type="RefSeq" id="WP_212658977.1">
    <property type="nucleotide sequence ID" value="NZ_JAGXTP010000001.1"/>
</dbReference>
<evidence type="ECO:0000313" key="10">
    <source>
        <dbReference type="Proteomes" id="UP000678281"/>
    </source>
</evidence>
<dbReference type="PROSITE" id="PS50928">
    <property type="entry name" value="ABC_TM1"/>
    <property type="match status" value="1"/>
</dbReference>
<feature type="transmembrane region" description="Helical" evidence="7">
    <location>
        <begin position="155"/>
        <end position="179"/>
    </location>
</feature>